<feature type="compositionally biased region" description="Basic and acidic residues" evidence="1">
    <location>
        <begin position="30"/>
        <end position="46"/>
    </location>
</feature>
<proteinExistence type="predicted"/>
<protein>
    <submittedName>
        <fullName evidence="2">RCG33425, isoform CRA_c</fullName>
    </submittedName>
</protein>
<reference evidence="2 3" key="2">
    <citation type="submission" date="2005-07" db="EMBL/GenBank/DDBJ databases">
        <authorList>
            <person name="Mural R.J."/>
            <person name="Li P.W."/>
            <person name="Adams M.D."/>
            <person name="Amanatides P.G."/>
            <person name="Baden-Tillson H."/>
            <person name="Barnstead M."/>
            <person name="Chin S.H."/>
            <person name="Dew I."/>
            <person name="Evans C.A."/>
            <person name="Ferriera S."/>
            <person name="Flanigan M."/>
            <person name="Fosler C."/>
            <person name="Glodek A."/>
            <person name="Gu Z."/>
            <person name="Holt R.A."/>
            <person name="Jennings D."/>
            <person name="Kraft C.L."/>
            <person name="Lu F."/>
            <person name="Nguyen T."/>
            <person name="Nusskern D.R."/>
            <person name="Pfannkoch C.M."/>
            <person name="Sitter C."/>
            <person name="Sutton G.G."/>
            <person name="Venter J.C."/>
            <person name="Wang Z."/>
            <person name="Woodage T."/>
            <person name="Zheng X.H."/>
            <person name="Zhong F."/>
        </authorList>
    </citation>
    <scope>NUCLEOTIDE SEQUENCE [LARGE SCALE GENOMIC DNA]</scope>
    <source>
        <strain evidence="2">BN</strain>
        <strain evidence="3">BN, Sprague-Dawley</strain>
    </source>
</reference>
<evidence type="ECO:0000313" key="3">
    <source>
        <dbReference type="Proteomes" id="UP000234681"/>
    </source>
</evidence>
<dbReference type="EMBL" id="CH473948">
    <property type="protein sequence ID" value="EDM04407.1"/>
    <property type="molecule type" value="Genomic_DNA"/>
</dbReference>
<evidence type="ECO:0000256" key="1">
    <source>
        <dbReference type="SAM" id="MobiDB-lite"/>
    </source>
</evidence>
<accession>A6HEF2</accession>
<feature type="compositionally biased region" description="Basic and acidic residues" evidence="1">
    <location>
        <begin position="1"/>
        <end position="14"/>
    </location>
</feature>
<sequence>MVLEGRTGELRSLDPRPTGEVAACPGPPADVRRLDSQEGRKWTPSF</sequence>
<feature type="region of interest" description="Disordered" evidence="1">
    <location>
        <begin position="1"/>
        <end position="46"/>
    </location>
</feature>
<gene>
    <name evidence="2" type="ORF">rCG_33425</name>
</gene>
<name>A6HEF2_RAT</name>
<reference evidence="2" key="1">
    <citation type="journal article" date="2005" name="Genome Res.">
        <title>Gene and alternative splicing annotation with AIR.</title>
        <authorList>
            <person name="Florea L."/>
            <person name="Di Francesco V."/>
            <person name="Miller J."/>
            <person name="Turner R."/>
            <person name="Yao A."/>
            <person name="Harris M."/>
            <person name="Walenz B."/>
            <person name="Mobarry C."/>
            <person name="Merkulov G.V."/>
            <person name="Charlab R."/>
            <person name="Dew I."/>
            <person name="Deng Z."/>
            <person name="Istrail S."/>
            <person name="Li P."/>
            <person name="Sutton G."/>
        </authorList>
    </citation>
    <scope>NUCLEOTIDE SEQUENCE</scope>
    <source>
        <strain evidence="2">BN</strain>
    </source>
</reference>
<dbReference type="AlphaFoldDB" id="A6HEF2"/>
<dbReference type="EMBL" id="CH473948">
    <property type="protein sequence ID" value="EDM04404.1"/>
    <property type="molecule type" value="Genomic_DNA"/>
</dbReference>
<organism evidence="2 3">
    <name type="scientific">Rattus norvegicus</name>
    <name type="common">Rat</name>
    <dbReference type="NCBI Taxonomy" id="10116"/>
    <lineage>
        <taxon>Eukaryota</taxon>
        <taxon>Metazoa</taxon>
        <taxon>Chordata</taxon>
        <taxon>Craniata</taxon>
        <taxon>Vertebrata</taxon>
        <taxon>Euteleostomi</taxon>
        <taxon>Mammalia</taxon>
        <taxon>Eutheria</taxon>
        <taxon>Euarchontoglires</taxon>
        <taxon>Glires</taxon>
        <taxon>Rodentia</taxon>
        <taxon>Myomorpha</taxon>
        <taxon>Muroidea</taxon>
        <taxon>Muridae</taxon>
        <taxon>Murinae</taxon>
        <taxon>Rattus</taxon>
    </lineage>
</organism>
<evidence type="ECO:0000313" key="2">
    <source>
        <dbReference type="EMBL" id="EDM04407.1"/>
    </source>
</evidence>
<dbReference type="Proteomes" id="UP000234681">
    <property type="component" value="Chromosome 10"/>
</dbReference>